<evidence type="ECO:0000259" key="10">
    <source>
        <dbReference type="Pfam" id="PF18967"/>
    </source>
</evidence>
<keyword evidence="6" id="KW-0051">Antiviral defense</keyword>
<dbReference type="InterPro" id="IPR043760">
    <property type="entry name" value="PycTM_dom"/>
</dbReference>
<proteinExistence type="predicted"/>
<comment type="caution">
    <text evidence="11">The sequence shown here is derived from an EMBL/GenBank/DDBJ whole genome shotgun (WGS) entry which is preliminary data.</text>
</comment>
<sequence>MTSESEDTDREQGGKEDWDARQRKLELAKQTYTEVLDATKHQDDKVGRYLAALAFLTTGAIALLFRGGILSRQFEFSGNYPFEPKPPLIAIAALGFFACVLLSVALLLLCLSTPLRVPGQRRDASKKGSSLSGSRLFFSYIGAEPISEWRARWDAPAEAIQAEMTSQYFTEAHNLAERARSKYQHTNEAAALFVFSLVFLALAVSLTVYASLQPSDVVPVGRGVTLIVGLVSAFYSWAVLHSQVVHEKQSMQDFVDGINRVDQKAISRKEATGSLAWMSALLPIALVLVAAIEDDRGIRTLAAVFFIFALGWAFSLTQSRWTTKCPSCRRRTLGLALMGISAIVVGFALGGPFQLALLLVYPTFLFMSTLRESSRRHRISQYRLVGAAPGAHSAACLVYSQRVERPDAAPETVGTP</sequence>
<feature type="compositionally biased region" description="Basic and acidic residues" evidence="8">
    <location>
        <begin position="10"/>
        <end position="21"/>
    </location>
</feature>
<accession>A0ABW2MVB5</accession>
<protein>
    <recommendedName>
        <fullName evidence="10">Pycsar effector protein domain-containing protein</fullName>
    </recommendedName>
</protein>
<keyword evidence="2" id="KW-1003">Cell membrane</keyword>
<feature type="region of interest" description="Disordered" evidence="8">
    <location>
        <begin position="1"/>
        <end position="21"/>
    </location>
</feature>
<evidence type="ECO:0000256" key="4">
    <source>
        <dbReference type="ARBA" id="ARBA00022741"/>
    </source>
</evidence>
<organism evidence="11 12">
    <name type="scientific">Nocardioides astragali</name>
    <dbReference type="NCBI Taxonomy" id="1776736"/>
    <lineage>
        <taxon>Bacteria</taxon>
        <taxon>Bacillati</taxon>
        <taxon>Actinomycetota</taxon>
        <taxon>Actinomycetes</taxon>
        <taxon>Propionibacteriales</taxon>
        <taxon>Nocardioidaceae</taxon>
        <taxon>Nocardioides</taxon>
    </lineage>
</organism>
<feature type="domain" description="Pycsar effector protein" evidence="10">
    <location>
        <begin position="28"/>
        <end position="207"/>
    </location>
</feature>
<keyword evidence="4" id="KW-0547">Nucleotide-binding</keyword>
<evidence type="ECO:0000313" key="11">
    <source>
        <dbReference type="EMBL" id="MFC7358891.1"/>
    </source>
</evidence>
<feature type="transmembrane region" description="Helical" evidence="9">
    <location>
        <begin position="49"/>
        <end position="69"/>
    </location>
</feature>
<evidence type="ECO:0000256" key="2">
    <source>
        <dbReference type="ARBA" id="ARBA00022475"/>
    </source>
</evidence>
<feature type="transmembrane region" description="Helical" evidence="9">
    <location>
        <begin position="298"/>
        <end position="316"/>
    </location>
</feature>
<feature type="transmembrane region" description="Helical" evidence="9">
    <location>
        <begin position="89"/>
        <end position="111"/>
    </location>
</feature>
<dbReference type="Pfam" id="PF18967">
    <property type="entry name" value="PycTM"/>
    <property type="match status" value="1"/>
</dbReference>
<evidence type="ECO:0000256" key="8">
    <source>
        <dbReference type="SAM" id="MobiDB-lite"/>
    </source>
</evidence>
<keyword evidence="7 9" id="KW-0472">Membrane</keyword>
<evidence type="ECO:0000256" key="5">
    <source>
        <dbReference type="ARBA" id="ARBA00022989"/>
    </source>
</evidence>
<dbReference type="EMBL" id="JBHTCH010000001">
    <property type="protein sequence ID" value="MFC7358891.1"/>
    <property type="molecule type" value="Genomic_DNA"/>
</dbReference>
<comment type="subcellular location">
    <subcellularLocation>
        <location evidence="1">Cell membrane</location>
    </subcellularLocation>
</comment>
<keyword evidence="12" id="KW-1185">Reference proteome</keyword>
<feature type="transmembrane region" description="Helical" evidence="9">
    <location>
        <begin position="328"/>
        <end position="347"/>
    </location>
</feature>
<keyword evidence="3 9" id="KW-0812">Transmembrane</keyword>
<evidence type="ECO:0000256" key="6">
    <source>
        <dbReference type="ARBA" id="ARBA00023118"/>
    </source>
</evidence>
<name>A0ABW2MVB5_9ACTN</name>
<evidence type="ECO:0000256" key="3">
    <source>
        <dbReference type="ARBA" id="ARBA00022692"/>
    </source>
</evidence>
<evidence type="ECO:0000256" key="7">
    <source>
        <dbReference type="ARBA" id="ARBA00023136"/>
    </source>
</evidence>
<keyword evidence="5 9" id="KW-1133">Transmembrane helix</keyword>
<feature type="transmembrane region" description="Helical" evidence="9">
    <location>
        <begin position="190"/>
        <end position="211"/>
    </location>
</feature>
<reference evidence="12" key="1">
    <citation type="journal article" date="2019" name="Int. J. Syst. Evol. Microbiol.">
        <title>The Global Catalogue of Microorganisms (GCM) 10K type strain sequencing project: providing services to taxonomists for standard genome sequencing and annotation.</title>
        <authorList>
            <consortium name="The Broad Institute Genomics Platform"/>
            <consortium name="The Broad Institute Genome Sequencing Center for Infectious Disease"/>
            <person name="Wu L."/>
            <person name="Ma J."/>
        </authorList>
    </citation>
    <scope>NUCLEOTIDE SEQUENCE [LARGE SCALE GENOMIC DNA]</scope>
    <source>
        <strain evidence="12">FCH27</strain>
    </source>
</reference>
<dbReference type="Proteomes" id="UP001596524">
    <property type="component" value="Unassembled WGS sequence"/>
</dbReference>
<evidence type="ECO:0000256" key="1">
    <source>
        <dbReference type="ARBA" id="ARBA00004236"/>
    </source>
</evidence>
<gene>
    <name evidence="11" type="ORF">ACFQO6_01320</name>
</gene>
<dbReference type="RefSeq" id="WP_255890334.1">
    <property type="nucleotide sequence ID" value="NZ_JAFMZM010000003.1"/>
</dbReference>
<evidence type="ECO:0000256" key="9">
    <source>
        <dbReference type="SAM" id="Phobius"/>
    </source>
</evidence>
<feature type="transmembrane region" description="Helical" evidence="9">
    <location>
        <begin position="274"/>
        <end position="292"/>
    </location>
</feature>
<evidence type="ECO:0000313" key="12">
    <source>
        <dbReference type="Proteomes" id="UP001596524"/>
    </source>
</evidence>
<feature type="transmembrane region" description="Helical" evidence="9">
    <location>
        <begin position="223"/>
        <end position="240"/>
    </location>
</feature>